<dbReference type="KEGG" id="vg:29057140"/>
<gene>
    <name evidence="1" type="ORF">ASESINO_190</name>
</gene>
<reference evidence="1" key="1">
    <citation type="submission" date="2016-06" db="EMBL/GenBank/DDBJ databases">
        <authorList>
            <person name="Berg J.A."/>
            <person name="Hyde J.R."/>
            <person name="Breakwell D.P."/>
            <person name="Hope S."/>
            <person name="Grose J.H."/>
        </authorList>
    </citation>
    <scope>NUCLEOTIDE SEQUENCE [LARGE SCALE GENOMIC DNA]</scope>
</reference>
<dbReference type="Proteomes" id="UP000202181">
    <property type="component" value="Segment"/>
</dbReference>
<name>A0A1B2IA99_9CAUD</name>
<proteinExistence type="predicted"/>
<dbReference type="RefSeq" id="YP_009290808.1">
    <property type="nucleotide sequence ID" value="NC_031107.2"/>
</dbReference>
<accession>A0A1B2IA99</accession>
<evidence type="ECO:0000313" key="2">
    <source>
        <dbReference type="Proteomes" id="UP000202181"/>
    </source>
</evidence>
<keyword evidence="2" id="KW-1185">Reference proteome</keyword>
<organism evidence="1 2">
    <name type="scientific">Erwinia phage vB_EamM_Asesino</name>
    <dbReference type="NCBI Taxonomy" id="1883370"/>
    <lineage>
        <taxon>Viruses</taxon>
        <taxon>Duplodnaviria</taxon>
        <taxon>Heunggongvirae</taxon>
        <taxon>Uroviricota</taxon>
        <taxon>Caudoviricetes</taxon>
        <taxon>Chimalliviridae</taxon>
        <taxon>Erskinevirus</taxon>
        <taxon>Erskinevirus asesino</taxon>
    </lineage>
</organism>
<dbReference type="GeneID" id="29057140"/>
<sequence length="1242" mass="135312">MAVVLDPHFKEPGNKQTGEAVTLIGTKYKMLVPAYAPFYTTSLVVKSGGKELTLGDDYVITHPYMTAMLRTGYVSHGMIWITNPKYYKDFTVDYHAVGNAIATQAQITAERTANADVFPTTCQWEQVVGEVYFPPVDIQFDREKWSGELELMNAIVAIGKKISQVINLPNPVTNNLYPVTTNAFTDRLDYDNMGKFTFNQETTVAHGTRVTLSQSRWDIPGQVGNYVAEFLFDLKGYQTWTGLPNLGWMALKNITKGVGVQEVWFDYSMTDKAWRVYLHTEQTTQKDYNLVLFPFALTKFAQPFTVRVERAGKLVTFTLKQNNAVLGTFTLDVSAPPSDVLTVFNTYQLQTNFLNPTETRLNLSGRVGDSVTFKSFPGIDLSVDVQNDVYQLMVKYHNIVRKLYDDAPAHAHVTRKDNPHGDSWGAIRALELNGIASDSTLAYGKTQAQLADYVNNLLPKLASLANKLLRNAGTTQTINGTFGTKPGLTSVSSALTATETGGVGAQFTVDPKAIRFLGRDSQTINAGNNPITFQGGANQLILYPDSRGLLWNGKKLLDPTTVAPYLPGNTGGGDGLFYGTPTTTMQINGNGIQSVPFVCTFVPPTATDVNLLAMRSLATDFGQAEDLAATPALIAKLDAAFTGKLEKVKAYINDLPLTSSVYIDKLTFNLDKVANTSDADLQVSTLQQAELDKYAVVGHTHPAATFGVKAATATQFGLIQYGLAVDDAALALDGSVVIDQTTTITQLEGVAKGLDSGAAIDIIRFGVPGNDQIQNGIQTTGWMVTLAAETYFVGQEYNVPLTTLNLTELFPNAYEDTTFGVFVDIVGETAKYVILANPNTAETDTMTKVGSIDTSEDGIDVAEIHNVTRLGAFRELEEHLEDDNAHIKRTLTMSEFGYTSGYGKGGPVWASGVPSNERGEADWRMALADQYWPMSKMQYDGQNARWSFDPDGVTVNDYRFIHHTFPLHRNAGIQHTWIPTDAGTDTLLESIVAGWQDETTFFNRISILLCRGSRITDSNGAFCYAGLGINFGAGRNVVIGFTPTKIGGSASTWAALSPSVSFSSNRATDGTMTLTCVVTLAGLIYDVVITLGEATKNVVCTARAAGTTQTIDLTNRIRPDYIDLSALWTDATLPIHHGLGGLYGATTTAAITYPASTTYQRFYNATLLDYIANFSVLNRARFLEFNYVGGNSSLSSLAMTLAEAERTQVAAVNPLPLPSYVNEDRVIAFCQNNLARAVIFRD</sequence>
<evidence type="ECO:0000313" key="1">
    <source>
        <dbReference type="EMBL" id="ANZ48203.1"/>
    </source>
</evidence>
<dbReference type="EMBL" id="KX397364">
    <property type="protein sequence ID" value="ANZ48203.1"/>
    <property type="molecule type" value="Genomic_DNA"/>
</dbReference>
<evidence type="ECO:0008006" key="3">
    <source>
        <dbReference type="Google" id="ProtNLM"/>
    </source>
</evidence>
<protein>
    <recommendedName>
        <fullName evidence="3">Virion structural protein</fullName>
    </recommendedName>
</protein>